<evidence type="ECO:0000256" key="1">
    <source>
        <dbReference type="SAM" id="MobiDB-lite"/>
    </source>
</evidence>
<organism evidence="3">
    <name type="scientific">Thrips palmi</name>
    <name type="common">Melon thrips</name>
    <dbReference type="NCBI Taxonomy" id="161013"/>
    <lineage>
        <taxon>Eukaryota</taxon>
        <taxon>Metazoa</taxon>
        <taxon>Ecdysozoa</taxon>
        <taxon>Arthropoda</taxon>
        <taxon>Hexapoda</taxon>
        <taxon>Insecta</taxon>
        <taxon>Pterygota</taxon>
        <taxon>Neoptera</taxon>
        <taxon>Paraneoptera</taxon>
        <taxon>Thysanoptera</taxon>
        <taxon>Terebrantia</taxon>
        <taxon>Thripoidea</taxon>
        <taxon>Thripidae</taxon>
        <taxon>Thrips</taxon>
    </lineage>
</organism>
<dbReference type="GeneID" id="117653640"/>
<gene>
    <name evidence="3" type="primary">LOC117653640</name>
</gene>
<feature type="region of interest" description="Disordered" evidence="1">
    <location>
        <begin position="185"/>
        <end position="228"/>
    </location>
</feature>
<evidence type="ECO:0000313" key="3">
    <source>
        <dbReference type="RefSeq" id="XP_034255335.1"/>
    </source>
</evidence>
<feature type="region of interest" description="Disordered" evidence="1">
    <location>
        <begin position="93"/>
        <end position="168"/>
    </location>
</feature>
<reference evidence="3" key="1">
    <citation type="submission" date="2025-08" db="UniProtKB">
        <authorList>
            <consortium name="RefSeq"/>
        </authorList>
    </citation>
    <scope>IDENTIFICATION</scope>
    <source>
        <tissue evidence="3">Total insect</tissue>
    </source>
</reference>
<feature type="compositionally biased region" description="Polar residues" evidence="1">
    <location>
        <begin position="112"/>
        <end position="121"/>
    </location>
</feature>
<sequence length="650" mass="73510">MAMEKDPFMKVHAQSGFFMMQREEATGLDVEIEQTTEFWQVDADNPILLMLHSSTQLEIPTRQLQVQTQAQAEPVALNSKDIKRSYLDRIGVRVHKDPGPGTPSAVEPAAVASTSGQQPKQQPKAHQLPKPAVVQAAPKSLRLQEERPEQASGSKRRRRSESPEGDYLEYVLKNREENANRLRQIIPEDAPKLRPATKRKQNKQGKENIERRVMPRRAAKDKAQSALDEDITEDNTNEEEVEMNPQPQVQGPLSKNVVKLVQVKVVGNFHKKKDHRPIGKIITKSTPLPPFTKELRQSLENGIYNTQYMNYFLKKHVENVTGGYYLKKSEYKILGQQVASRLKSMRVENPEGYIGKIKKELSNSLRSSRYYPKKKAARIAKKKALRAAQRKAGETVESSDEEGEGLLLEEQGEPDEAEIILQKPVVNRQSIKRCISESTYRIRFIKSNPVDVVLAKYPYLKEADLLIYEYSTRVPLPLTDLEANFNESLLPLSHILDIPNPGYDNELAKLQLYQKIEEFYSGGESHLPSIQFCEAANRNAVPLNEVPRGQAPALVVVQDGSKDLKSVSLIFDGGILTTLASNPSAFESIALLLAGYWVFDLQFPAPYKQHLESFEAVLHDRVADVSRSVSRYSKMDEFFRKLKLASNNSN</sequence>
<keyword evidence="2" id="KW-1185">Reference proteome</keyword>
<feature type="compositionally biased region" description="Basic and acidic residues" evidence="1">
    <location>
        <begin position="204"/>
        <end position="223"/>
    </location>
</feature>
<dbReference type="InParanoid" id="A0A6P9ACX2"/>
<proteinExistence type="predicted"/>
<name>A0A6P9ACX2_THRPL</name>
<evidence type="ECO:0000313" key="2">
    <source>
        <dbReference type="Proteomes" id="UP000515158"/>
    </source>
</evidence>
<dbReference type="AlphaFoldDB" id="A0A6P9ACX2"/>
<dbReference type="KEGG" id="tpal:117653640"/>
<dbReference type="OrthoDB" id="7698716at2759"/>
<protein>
    <submittedName>
        <fullName evidence="3">Uncharacterized protein LOC117653640</fullName>
    </submittedName>
</protein>
<dbReference type="Proteomes" id="UP000515158">
    <property type="component" value="Unplaced"/>
</dbReference>
<accession>A0A6P9ACX2</accession>
<dbReference type="RefSeq" id="XP_034255335.1">
    <property type="nucleotide sequence ID" value="XM_034399444.1"/>
</dbReference>